<reference evidence="2 3" key="1">
    <citation type="submission" date="2020-05" db="EMBL/GenBank/DDBJ databases">
        <title>Draft Genome Sequences of Sphingomonas sp. Isolated from the International Space Station.</title>
        <authorList>
            <person name="Bijlani S."/>
            <person name="Singh N.K."/>
            <person name="Mason C.E."/>
            <person name="Wang C.C."/>
            <person name="Venkateswaran K."/>
        </authorList>
    </citation>
    <scope>NUCLEOTIDE SEQUENCE [LARGE SCALE GENOMIC DNA]</scope>
    <source>
        <strain evidence="2">ISS-IIF7SWP</strain>
    </source>
</reference>
<dbReference type="EMBL" id="JABYQV010000024">
    <property type="protein sequence ID" value="NVP33045.1"/>
    <property type="molecule type" value="Genomic_DNA"/>
</dbReference>
<keyword evidence="1" id="KW-0812">Transmembrane</keyword>
<feature type="transmembrane region" description="Helical" evidence="1">
    <location>
        <begin position="51"/>
        <end position="77"/>
    </location>
</feature>
<evidence type="ECO:0000313" key="2">
    <source>
        <dbReference type="EMBL" id="NVP33045.1"/>
    </source>
</evidence>
<gene>
    <name evidence="2" type="ORF">HLV41_18585</name>
</gene>
<accession>A0A7Y7UT47</accession>
<comment type="caution">
    <text evidence="2">The sequence shown here is derived from an EMBL/GenBank/DDBJ whole genome shotgun (WGS) entry which is preliminary data.</text>
</comment>
<sequence length="95" mass="10270">MNRLFRQDRLIASNTIRVTFAGWHDRAIAALMVLAALAGAHAWFADRPWRVAAWTALGVGTLIGIGAGRLVGGCLAFHACQSASKRGFDSILMQF</sequence>
<evidence type="ECO:0000256" key="1">
    <source>
        <dbReference type="SAM" id="Phobius"/>
    </source>
</evidence>
<feature type="transmembrane region" description="Helical" evidence="1">
    <location>
        <begin position="27"/>
        <end position="45"/>
    </location>
</feature>
<dbReference type="Proteomes" id="UP000531581">
    <property type="component" value="Unassembled WGS sequence"/>
</dbReference>
<keyword evidence="1" id="KW-1133">Transmembrane helix</keyword>
<name>A0A7Y7UT47_9SPHN</name>
<protein>
    <submittedName>
        <fullName evidence="2">Uncharacterized protein</fullName>
    </submittedName>
</protein>
<organism evidence="2 3">
    <name type="scientific">Sphingomonas sanguinis</name>
    <dbReference type="NCBI Taxonomy" id="33051"/>
    <lineage>
        <taxon>Bacteria</taxon>
        <taxon>Pseudomonadati</taxon>
        <taxon>Pseudomonadota</taxon>
        <taxon>Alphaproteobacteria</taxon>
        <taxon>Sphingomonadales</taxon>
        <taxon>Sphingomonadaceae</taxon>
        <taxon>Sphingomonas</taxon>
    </lineage>
</organism>
<evidence type="ECO:0000313" key="3">
    <source>
        <dbReference type="Proteomes" id="UP000531581"/>
    </source>
</evidence>
<keyword evidence="1" id="KW-0472">Membrane</keyword>
<dbReference type="AlphaFoldDB" id="A0A7Y7UT47"/>
<dbReference type="RefSeq" id="WP_206378893.1">
    <property type="nucleotide sequence ID" value="NZ_JABEOV010000008.1"/>
</dbReference>
<proteinExistence type="predicted"/>